<evidence type="ECO:0000313" key="2">
    <source>
        <dbReference type="Proteomes" id="UP000617555"/>
    </source>
</evidence>
<organism evidence="1 2">
    <name type="scientific">Shewanella inventionis</name>
    <dbReference type="NCBI Taxonomy" id="1738770"/>
    <lineage>
        <taxon>Bacteria</taxon>
        <taxon>Pseudomonadati</taxon>
        <taxon>Pseudomonadota</taxon>
        <taxon>Gammaproteobacteria</taxon>
        <taxon>Alteromonadales</taxon>
        <taxon>Shewanellaceae</taxon>
        <taxon>Shewanella</taxon>
    </lineage>
</organism>
<name>A0ABQ1JD88_9GAMM</name>
<sequence length="189" mass="21225">MNQTVSDGMFLGHLPKQMLITDMFTEFSHEDHLSCPFASAYEQVRGMPFFKGRSTPLTLVYNDENDFVLAESTLKVVSDMTGYGIVKSSDEIGVKSILHAKVNADDYAEVCKVLSSLVKSDRSVLEITNFKNIEYLSFVALSTLIEQKLVDGVKVNGLAIVLQESRNEKINENEYARKLRSLTMTINEQ</sequence>
<evidence type="ECO:0000313" key="1">
    <source>
        <dbReference type="EMBL" id="GGB66002.1"/>
    </source>
</evidence>
<dbReference type="RefSeq" id="WP_188740016.1">
    <property type="nucleotide sequence ID" value="NZ_BMII01000024.1"/>
</dbReference>
<reference evidence="2" key="1">
    <citation type="journal article" date="2019" name="Int. J. Syst. Evol. Microbiol.">
        <title>The Global Catalogue of Microorganisms (GCM) 10K type strain sequencing project: providing services to taxonomists for standard genome sequencing and annotation.</title>
        <authorList>
            <consortium name="The Broad Institute Genomics Platform"/>
            <consortium name="The Broad Institute Genome Sequencing Center for Infectious Disease"/>
            <person name="Wu L."/>
            <person name="Ma J."/>
        </authorList>
    </citation>
    <scope>NUCLEOTIDE SEQUENCE [LARGE SCALE GENOMIC DNA]</scope>
    <source>
        <strain evidence="2">CGMCC 1.15339</strain>
    </source>
</reference>
<protein>
    <submittedName>
        <fullName evidence="1">Uncharacterized protein</fullName>
    </submittedName>
</protein>
<comment type="caution">
    <text evidence="1">The sequence shown here is derived from an EMBL/GenBank/DDBJ whole genome shotgun (WGS) entry which is preliminary data.</text>
</comment>
<dbReference type="EMBL" id="BMII01000024">
    <property type="protein sequence ID" value="GGB66002.1"/>
    <property type="molecule type" value="Genomic_DNA"/>
</dbReference>
<dbReference type="Proteomes" id="UP000617555">
    <property type="component" value="Unassembled WGS sequence"/>
</dbReference>
<keyword evidence="2" id="KW-1185">Reference proteome</keyword>
<proteinExistence type="predicted"/>
<gene>
    <name evidence="1" type="ORF">GCM10011607_28380</name>
</gene>
<accession>A0ABQ1JD88</accession>